<dbReference type="Proteomes" id="UP000050668">
    <property type="component" value="Unassembled WGS sequence"/>
</dbReference>
<organism evidence="4 5">
    <name type="scientific">Lysinibacillus contaminans</name>
    <dbReference type="NCBI Taxonomy" id="1293441"/>
    <lineage>
        <taxon>Bacteria</taxon>
        <taxon>Bacillati</taxon>
        <taxon>Bacillota</taxon>
        <taxon>Bacilli</taxon>
        <taxon>Bacillales</taxon>
        <taxon>Bacillaceae</taxon>
        <taxon>Lysinibacillus</taxon>
    </lineage>
</organism>
<name>A0ABR5K593_9BACI</name>
<dbReference type="PANTHER" id="PTHR22789">
    <property type="entry name" value="FUCULOSE PHOSPHATE ALDOLASE"/>
    <property type="match status" value="1"/>
</dbReference>
<keyword evidence="2" id="KW-0456">Lyase</keyword>
<evidence type="ECO:0000256" key="2">
    <source>
        <dbReference type="ARBA" id="ARBA00023239"/>
    </source>
</evidence>
<dbReference type="SUPFAM" id="SSF53639">
    <property type="entry name" value="AraD/HMP-PK domain-like"/>
    <property type="match status" value="1"/>
</dbReference>
<dbReference type="InterPro" id="IPR001303">
    <property type="entry name" value="Aldolase_II/adducin_N"/>
</dbReference>
<evidence type="ECO:0000256" key="1">
    <source>
        <dbReference type="ARBA" id="ARBA00022723"/>
    </source>
</evidence>
<reference evidence="5" key="1">
    <citation type="submission" date="2015-07" db="EMBL/GenBank/DDBJ databases">
        <title>Fjat-14205 dsm 2895.</title>
        <authorList>
            <person name="Liu B."/>
            <person name="Wang J."/>
            <person name="Zhu Y."/>
            <person name="Liu G."/>
            <person name="Chen Q."/>
            <person name="Chen Z."/>
            <person name="Lan J."/>
            <person name="Che J."/>
            <person name="Ge C."/>
            <person name="Shi H."/>
            <person name="Pan Z."/>
            <person name="Liu X."/>
        </authorList>
    </citation>
    <scope>NUCLEOTIDE SEQUENCE [LARGE SCALE GENOMIC DNA]</scope>
    <source>
        <strain evidence="5">DSM 25560</strain>
    </source>
</reference>
<evidence type="ECO:0000313" key="5">
    <source>
        <dbReference type="Proteomes" id="UP000050668"/>
    </source>
</evidence>
<dbReference type="InterPro" id="IPR050197">
    <property type="entry name" value="Aldolase_class_II_sugar_metab"/>
</dbReference>
<dbReference type="InterPro" id="IPR036409">
    <property type="entry name" value="Aldolase_II/adducin_N_sf"/>
</dbReference>
<sequence>MYSKLKQTVHENALKAYNTGLMAGTSGNFSTVDRDLKVMAITPSGAAYETMLPEDITVIDFNGNILSGTKPPSSEWQMHLSIYEKISDVGGVAHTHSPYATSFAVLNQSIPVVLIEMVLLGGEVPLAPFAMPGSKELGDVTAETLLKKQTSACLLANHGALTIGKTMDEAYMKAVYLEDSAKIYHFAKSIGEVRIVDESAINEMKEKLGL</sequence>
<evidence type="ECO:0000259" key="3">
    <source>
        <dbReference type="SMART" id="SM01007"/>
    </source>
</evidence>
<protein>
    <recommendedName>
        <fullName evidence="3">Class II aldolase/adducin N-terminal domain-containing protein</fullName>
    </recommendedName>
</protein>
<keyword evidence="1" id="KW-0479">Metal-binding</keyword>
<feature type="domain" description="Class II aldolase/adducin N-terminal" evidence="3">
    <location>
        <begin position="7"/>
        <end position="185"/>
    </location>
</feature>
<comment type="caution">
    <text evidence="4">The sequence shown here is derived from an EMBL/GenBank/DDBJ whole genome shotgun (WGS) entry which is preliminary data.</text>
</comment>
<evidence type="ECO:0000313" key="4">
    <source>
        <dbReference type="EMBL" id="KOS71509.1"/>
    </source>
</evidence>
<dbReference type="Pfam" id="PF00596">
    <property type="entry name" value="Aldolase_II"/>
    <property type="match status" value="1"/>
</dbReference>
<dbReference type="SMART" id="SM01007">
    <property type="entry name" value="Aldolase_II"/>
    <property type="match status" value="1"/>
</dbReference>
<dbReference type="RefSeq" id="WP_053581972.1">
    <property type="nucleotide sequence ID" value="NZ_LGRV01000001.1"/>
</dbReference>
<accession>A0ABR5K593</accession>
<dbReference type="Gene3D" id="3.40.225.10">
    <property type="entry name" value="Class II aldolase/adducin N-terminal domain"/>
    <property type="match status" value="1"/>
</dbReference>
<dbReference type="PANTHER" id="PTHR22789:SF0">
    <property type="entry name" value="3-OXO-TETRONATE 4-PHOSPHATE DECARBOXYLASE-RELATED"/>
    <property type="match status" value="1"/>
</dbReference>
<proteinExistence type="predicted"/>
<gene>
    <name evidence="4" type="ORF">AEA09_00420</name>
</gene>
<keyword evidence="5" id="KW-1185">Reference proteome</keyword>
<dbReference type="EMBL" id="LGRV01000001">
    <property type="protein sequence ID" value="KOS71509.1"/>
    <property type="molecule type" value="Genomic_DNA"/>
</dbReference>